<sequence>MTLFSAVELAPRDPILGLNEAYNADHRTDKVNLGVGVYFNAEGKLPLLKAVKAAEEQRVAAGLPRGYLPMEGIAAYDKAVQEMLFGKESPVLTEGRVVTAQALGGTGALKIGADFLKQLNPNATVAISDPSWENHRALFSTAGFNVVSYPYYDAASHGVNLNGMLDMLGKEPEGTIVVLHACCHNPTGVDLSMDQWAQVVELVKARKLVPFLDIAYQGFGDGIDADAAVVRLFAAAGLDFFVSSSFSKSFSLYGERVGALSIVTGNKDESARVLSQLKRVIRTNYSNPPTHGGSVVAAVLGNAELRALWEEELAEMRERIRAMRLALVEKLRAHGVDRDFSFVIKQRGMFSYSGLTADQVERLREEFGIYAVSTGRICVAALNDKNIDHVASAIAQVLR</sequence>
<evidence type="ECO:0000313" key="9">
    <source>
        <dbReference type="EMBL" id="AJP57079.1"/>
    </source>
</evidence>
<protein>
    <recommendedName>
        <fullName evidence="7">Aminotransferase</fullName>
        <ecNumber evidence="7">2.6.1.-</ecNumber>
    </recommendedName>
</protein>
<evidence type="ECO:0000256" key="4">
    <source>
        <dbReference type="ARBA" id="ARBA00022576"/>
    </source>
</evidence>
<dbReference type="Gene3D" id="3.90.1150.10">
    <property type="entry name" value="Aspartate Aminotransferase, domain 1"/>
    <property type="match status" value="1"/>
</dbReference>
<name>A0ABM5SX55_9BURK</name>
<dbReference type="EMBL" id="CP010897">
    <property type="protein sequence ID" value="AJP57079.1"/>
    <property type="molecule type" value="Genomic_DNA"/>
</dbReference>
<feature type="domain" description="Aminotransferase class I/classII large" evidence="8">
    <location>
        <begin position="28"/>
        <end position="394"/>
    </location>
</feature>
<evidence type="ECO:0000256" key="6">
    <source>
        <dbReference type="ARBA" id="ARBA00022898"/>
    </source>
</evidence>
<dbReference type="PANTHER" id="PTHR11879:SF37">
    <property type="entry name" value="AROMATIC-AMINO-ACID AMINOTRANSFERASE"/>
    <property type="match status" value="1"/>
</dbReference>
<evidence type="ECO:0000256" key="3">
    <source>
        <dbReference type="ARBA" id="ARBA00011738"/>
    </source>
</evidence>
<evidence type="ECO:0000313" key="10">
    <source>
        <dbReference type="Proteomes" id="UP000035085"/>
    </source>
</evidence>
<reference evidence="10" key="1">
    <citation type="submission" date="2015-02" db="EMBL/GenBank/DDBJ databases">
        <title>Complete Genome Sequencing of Pandoraea vervacti NS15 sp. nov.</title>
        <authorList>
            <person name="Chan K.-G."/>
        </authorList>
    </citation>
    <scope>NUCLEOTIDE SEQUENCE [LARGE SCALE GENOMIC DNA]</scope>
    <source>
        <strain evidence="10">NS15</strain>
    </source>
</reference>
<organism evidence="9 10">
    <name type="scientific">Pandoraea vervacti</name>
    <dbReference type="NCBI Taxonomy" id="656178"/>
    <lineage>
        <taxon>Bacteria</taxon>
        <taxon>Pseudomonadati</taxon>
        <taxon>Pseudomonadota</taxon>
        <taxon>Betaproteobacteria</taxon>
        <taxon>Burkholderiales</taxon>
        <taxon>Burkholderiaceae</taxon>
        <taxon>Pandoraea</taxon>
    </lineage>
</organism>
<dbReference type="Proteomes" id="UP000035085">
    <property type="component" value="Chromosome"/>
</dbReference>
<dbReference type="Gene3D" id="3.40.640.10">
    <property type="entry name" value="Type I PLP-dependent aspartate aminotransferase-like (Major domain)"/>
    <property type="match status" value="1"/>
</dbReference>
<dbReference type="RefSeq" id="WP_044455248.1">
    <property type="nucleotide sequence ID" value="NZ_CP010897.2"/>
</dbReference>
<keyword evidence="10" id="KW-1185">Reference proteome</keyword>
<evidence type="ECO:0000256" key="7">
    <source>
        <dbReference type="RuleBase" id="RU000481"/>
    </source>
</evidence>
<dbReference type="InterPro" id="IPR015424">
    <property type="entry name" value="PyrdxlP-dep_Trfase"/>
</dbReference>
<dbReference type="InterPro" id="IPR015421">
    <property type="entry name" value="PyrdxlP-dep_Trfase_major"/>
</dbReference>
<proteinExistence type="inferred from homology"/>
<dbReference type="PROSITE" id="PS00105">
    <property type="entry name" value="AA_TRANSFER_CLASS_1"/>
    <property type="match status" value="1"/>
</dbReference>
<evidence type="ECO:0000259" key="8">
    <source>
        <dbReference type="Pfam" id="PF00155"/>
    </source>
</evidence>
<dbReference type="GO" id="GO:0008483">
    <property type="term" value="F:transaminase activity"/>
    <property type="evidence" value="ECO:0007669"/>
    <property type="project" value="UniProtKB-KW"/>
</dbReference>
<comment type="cofactor">
    <cofactor evidence="1 7">
        <name>pyridoxal 5'-phosphate</name>
        <dbReference type="ChEBI" id="CHEBI:597326"/>
    </cofactor>
</comment>
<dbReference type="EC" id="2.6.1.-" evidence="7"/>
<dbReference type="InterPro" id="IPR004838">
    <property type="entry name" value="NHTrfase_class1_PyrdxlP-BS"/>
</dbReference>
<dbReference type="PRINTS" id="PR00799">
    <property type="entry name" value="TRANSAMINASE"/>
</dbReference>
<dbReference type="NCBIfam" id="NF006719">
    <property type="entry name" value="PRK09257.1"/>
    <property type="match status" value="1"/>
</dbReference>
<dbReference type="PANTHER" id="PTHR11879">
    <property type="entry name" value="ASPARTATE AMINOTRANSFERASE"/>
    <property type="match status" value="1"/>
</dbReference>
<keyword evidence="6" id="KW-0663">Pyridoxal phosphate</keyword>
<dbReference type="SUPFAM" id="SSF53383">
    <property type="entry name" value="PLP-dependent transferases"/>
    <property type="match status" value="1"/>
</dbReference>
<dbReference type="InterPro" id="IPR015422">
    <property type="entry name" value="PyrdxlP-dep_Trfase_small"/>
</dbReference>
<comment type="subunit">
    <text evidence="3">Homodimer.</text>
</comment>
<dbReference type="CDD" id="cd00609">
    <property type="entry name" value="AAT_like"/>
    <property type="match status" value="1"/>
</dbReference>
<keyword evidence="4 7" id="KW-0032">Aminotransferase</keyword>
<accession>A0ABM5SX55</accession>
<evidence type="ECO:0000256" key="2">
    <source>
        <dbReference type="ARBA" id="ARBA00007441"/>
    </source>
</evidence>
<evidence type="ECO:0000256" key="1">
    <source>
        <dbReference type="ARBA" id="ARBA00001933"/>
    </source>
</evidence>
<evidence type="ECO:0000256" key="5">
    <source>
        <dbReference type="ARBA" id="ARBA00022679"/>
    </source>
</evidence>
<keyword evidence="5 7" id="KW-0808">Transferase</keyword>
<dbReference type="InterPro" id="IPR004839">
    <property type="entry name" value="Aminotransferase_I/II_large"/>
</dbReference>
<dbReference type="Pfam" id="PF00155">
    <property type="entry name" value="Aminotran_1_2"/>
    <property type="match status" value="1"/>
</dbReference>
<dbReference type="InterPro" id="IPR000796">
    <property type="entry name" value="Asp_trans"/>
</dbReference>
<comment type="similarity">
    <text evidence="2 7">Belongs to the class-I pyridoxal-phosphate-dependent aminotransferase family.</text>
</comment>
<gene>
    <name evidence="9" type="ORF">UC34_08840</name>
</gene>